<dbReference type="KEGG" id="pcy:PCYB_004880"/>
<gene>
    <name evidence="1" type="ORF">PCYB_004880</name>
</gene>
<dbReference type="InterPro" id="IPR008780">
    <property type="entry name" value="Plasmodium_Vir"/>
</dbReference>
<dbReference type="RefSeq" id="XP_004227957.1">
    <property type="nucleotide sequence ID" value="XM_004227909.1"/>
</dbReference>
<evidence type="ECO:0000313" key="2">
    <source>
        <dbReference type="Proteomes" id="UP000006319"/>
    </source>
</evidence>
<feature type="non-terminal residue" evidence="1">
    <location>
        <position position="1"/>
    </location>
</feature>
<reference evidence="1 2" key="1">
    <citation type="journal article" date="2012" name="Nat. Genet.">
        <title>Plasmodium cynomolgi genome sequences provide insight into Plasmodium vivax and the monkey malaria clade.</title>
        <authorList>
            <person name="Tachibana S."/>
            <person name="Sullivan S.A."/>
            <person name="Kawai S."/>
            <person name="Nakamura S."/>
            <person name="Kim H.R."/>
            <person name="Goto N."/>
            <person name="Arisue N."/>
            <person name="Palacpac N.M.Q."/>
            <person name="Honma H."/>
            <person name="Yagi M."/>
            <person name="Tougan T."/>
            <person name="Katakai Y."/>
            <person name="Kaneko O."/>
            <person name="Mita T."/>
            <person name="Kita K."/>
            <person name="Yasutomi Y."/>
            <person name="Sutton P.L."/>
            <person name="Shakhbatyan R."/>
            <person name="Horii T."/>
            <person name="Yasunaga T."/>
            <person name="Barnwell J.W."/>
            <person name="Escalante A.A."/>
            <person name="Carlton J.M."/>
            <person name="Tanabe K."/>
        </authorList>
    </citation>
    <scope>NUCLEOTIDE SEQUENCE [LARGE SCALE GENOMIC DNA]</scope>
    <source>
        <strain evidence="1 2">B</strain>
    </source>
</reference>
<evidence type="ECO:0000313" key="1">
    <source>
        <dbReference type="EMBL" id="GAB69739.1"/>
    </source>
</evidence>
<sequence length="297" mass="35042">YPFLNNFISAYREFDEQLEEYDNPSSFDVTKLINIQEREQNYKDIFKKLIRNLQKFQSNRSKVSQEHEYCTYLYHWLYLNTKKYMNFNIDIRNFFYIFQDVGIPIKINICPYESYYRKTAILISNDLAKLSYFKYNYENIKNILNKEKNHNYCLCQNYFKECVNTYNYMYDSSCSSVLFDNLNEELCSELREFKNKYSDLTSEPTLAKKIPNIDIGESKLELINCQAEEISELISHTDASSDAAASQHVSDVKTLPTALGTIAGATSILALLYKVNTIFYLKICKILHTYDYAMLSY</sequence>
<dbReference type="AlphaFoldDB" id="K6V0B4"/>
<dbReference type="Pfam" id="PF05795">
    <property type="entry name" value="Plasmodium_Vir"/>
    <property type="match status" value="1"/>
</dbReference>
<dbReference type="VEuPathDB" id="PlasmoDB:PCYB_004880"/>
<dbReference type="Proteomes" id="UP000006319">
    <property type="component" value="Unassembled WGS sequence"/>
</dbReference>
<evidence type="ECO:0008006" key="3">
    <source>
        <dbReference type="Google" id="ProtNLM"/>
    </source>
</evidence>
<proteinExistence type="predicted"/>
<protein>
    <recommendedName>
        <fullName evidence="3">CYIR protein</fullName>
    </recommendedName>
</protein>
<dbReference type="EMBL" id="DF157710">
    <property type="protein sequence ID" value="GAB69739.1"/>
    <property type="molecule type" value="Genomic_DNA"/>
</dbReference>
<organism evidence="1 2">
    <name type="scientific">Plasmodium cynomolgi (strain B)</name>
    <dbReference type="NCBI Taxonomy" id="1120755"/>
    <lineage>
        <taxon>Eukaryota</taxon>
        <taxon>Sar</taxon>
        <taxon>Alveolata</taxon>
        <taxon>Apicomplexa</taxon>
        <taxon>Aconoidasida</taxon>
        <taxon>Haemosporida</taxon>
        <taxon>Plasmodiidae</taxon>
        <taxon>Plasmodium</taxon>
        <taxon>Plasmodium (Plasmodium)</taxon>
    </lineage>
</organism>
<keyword evidence="2" id="KW-1185">Reference proteome</keyword>
<accession>K6V0B4</accession>
<name>K6V0B4_PLACD</name>
<dbReference type="GeneID" id="14696281"/>